<evidence type="ECO:0000313" key="2">
    <source>
        <dbReference type="Proteomes" id="UP000323824"/>
    </source>
</evidence>
<reference evidence="1 2" key="1">
    <citation type="submission" date="2019-02" db="EMBL/GenBank/DDBJ databases">
        <authorList>
            <person name="Fomenkov A."/>
            <person name="Dubinina G."/>
            <person name="Grabovich M."/>
            <person name="Vincze T."/>
            <person name="Roberts R.J."/>
        </authorList>
    </citation>
    <scope>NUCLEOTIDE SEQUENCE [LARGE SCALE GENOMIC DNA]</scope>
    <source>
        <strain evidence="1 2">P</strain>
        <plasmid evidence="2">pspe</plasmid>
    </source>
</reference>
<accession>A0A5C1QHG8</accession>
<dbReference type="Proteomes" id="UP000323824">
    <property type="component" value="Plasmid pSpe"/>
</dbReference>
<proteinExistence type="predicted"/>
<gene>
    <name evidence="1" type="ORF">EW093_17125</name>
</gene>
<reference evidence="1 2" key="2">
    <citation type="submission" date="2019-09" db="EMBL/GenBank/DDBJ databases">
        <title>Complete Genome Sequence and Methylome Analysis of free living Spirochaetas.</title>
        <authorList>
            <person name="Leshcheva N."/>
            <person name="Mikheeva N."/>
        </authorList>
    </citation>
    <scope>NUCLEOTIDE SEQUENCE [LARGE SCALE GENOMIC DNA]</scope>
    <source>
        <strain evidence="1 2">P</strain>
        <plasmid evidence="2">pspe</plasmid>
    </source>
</reference>
<evidence type="ECO:0000313" key="1">
    <source>
        <dbReference type="EMBL" id="QEN06430.1"/>
    </source>
</evidence>
<dbReference type="AlphaFoldDB" id="A0A5C1QHG8"/>
<name>A0A5C1QHG8_9SPIO</name>
<geneLocation type="plasmid" evidence="2">
    <name>pspe</name>
</geneLocation>
<keyword evidence="2" id="KW-1185">Reference proteome</keyword>
<dbReference type="RefSeq" id="WP_149569655.1">
    <property type="nucleotide sequence ID" value="NZ_CP035808.1"/>
</dbReference>
<sequence>MDDYYKKLKVEMHSFIDSELYKIALNILPKREKHFFSSEDLLDSIFIIEKFLYGNIYPQKWSISFSSKFEKPNEDNTKKDLDRLRSLSKKVILE</sequence>
<dbReference type="EMBL" id="CP035808">
    <property type="protein sequence ID" value="QEN06430.1"/>
    <property type="molecule type" value="Genomic_DNA"/>
</dbReference>
<protein>
    <submittedName>
        <fullName evidence="1">Uncharacterized protein</fullName>
    </submittedName>
</protein>
<keyword evidence="1" id="KW-0614">Plasmid</keyword>
<organism evidence="1 2">
    <name type="scientific">Thiospirochaeta perfilievii</name>
    <dbReference type="NCBI Taxonomy" id="252967"/>
    <lineage>
        <taxon>Bacteria</taxon>
        <taxon>Pseudomonadati</taxon>
        <taxon>Spirochaetota</taxon>
        <taxon>Spirochaetia</taxon>
        <taxon>Spirochaetales</taxon>
        <taxon>Spirochaetaceae</taxon>
        <taxon>Thiospirochaeta</taxon>
    </lineage>
</organism>
<dbReference type="KEGG" id="sper:EW093_17125"/>